<evidence type="ECO:0000313" key="4">
    <source>
        <dbReference type="Proteomes" id="UP001283341"/>
    </source>
</evidence>
<organism evidence="3 4">
    <name type="scientific">Apodospora peruviana</name>
    <dbReference type="NCBI Taxonomy" id="516989"/>
    <lineage>
        <taxon>Eukaryota</taxon>
        <taxon>Fungi</taxon>
        <taxon>Dikarya</taxon>
        <taxon>Ascomycota</taxon>
        <taxon>Pezizomycotina</taxon>
        <taxon>Sordariomycetes</taxon>
        <taxon>Sordariomycetidae</taxon>
        <taxon>Sordariales</taxon>
        <taxon>Lasiosphaeriaceae</taxon>
        <taxon>Apodospora</taxon>
    </lineage>
</organism>
<keyword evidence="1" id="KW-0175">Coiled coil</keyword>
<keyword evidence="4" id="KW-1185">Reference proteome</keyword>
<dbReference type="InterPro" id="IPR054256">
    <property type="entry name" value="DUF6987"/>
</dbReference>
<dbReference type="AlphaFoldDB" id="A0AAE0IQL3"/>
<comment type="caution">
    <text evidence="3">The sequence shown here is derived from an EMBL/GenBank/DDBJ whole genome shotgun (WGS) entry which is preliminary data.</text>
</comment>
<accession>A0AAE0IQL3</accession>
<dbReference type="EMBL" id="JAUEDM010000001">
    <property type="protein sequence ID" value="KAK3329142.1"/>
    <property type="molecule type" value="Genomic_DNA"/>
</dbReference>
<feature type="coiled-coil region" evidence="1">
    <location>
        <begin position="62"/>
        <end position="124"/>
    </location>
</feature>
<reference evidence="3" key="2">
    <citation type="submission" date="2023-06" db="EMBL/GenBank/DDBJ databases">
        <authorList>
            <consortium name="Lawrence Berkeley National Laboratory"/>
            <person name="Haridas S."/>
            <person name="Hensen N."/>
            <person name="Bonometti L."/>
            <person name="Westerberg I."/>
            <person name="Brannstrom I.O."/>
            <person name="Guillou S."/>
            <person name="Cros-Aarteil S."/>
            <person name="Calhoun S."/>
            <person name="Kuo A."/>
            <person name="Mondo S."/>
            <person name="Pangilinan J."/>
            <person name="Riley R."/>
            <person name="Labutti K."/>
            <person name="Andreopoulos B."/>
            <person name="Lipzen A."/>
            <person name="Chen C."/>
            <person name="Yanf M."/>
            <person name="Daum C."/>
            <person name="Ng V."/>
            <person name="Clum A."/>
            <person name="Steindorff A."/>
            <person name="Ohm R."/>
            <person name="Martin F."/>
            <person name="Silar P."/>
            <person name="Natvig D."/>
            <person name="Lalanne C."/>
            <person name="Gautier V."/>
            <person name="Ament-Velasquez S.L."/>
            <person name="Kruys A."/>
            <person name="Hutchinson M.I."/>
            <person name="Powell A.J."/>
            <person name="Barry K."/>
            <person name="Miller A.N."/>
            <person name="Grigoriev I.V."/>
            <person name="Debuchy R."/>
            <person name="Gladieux P."/>
            <person name="Thoren M.H."/>
            <person name="Johannesson H."/>
        </authorList>
    </citation>
    <scope>NUCLEOTIDE SEQUENCE</scope>
    <source>
        <strain evidence="3">CBS 118394</strain>
    </source>
</reference>
<evidence type="ECO:0000259" key="2">
    <source>
        <dbReference type="Pfam" id="PF22485"/>
    </source>
</evidence>
<dbReference type="PANTHER" id="PTHR39461:SF1">
    <property type="entry name" value="LEA DOMAIN PROTEIN (AFU_ORTHOLOGUE AFUA_8G04920)"/>
    <property type="match status" value="1"/>
</dbReference>
<dbReference type="PANTHER" id="PTHR39461">
    <property type="entry name" value="LEA DOMAIN PROTEIN (AFU_ORTHOLOGUE AFUA_8G04920)"/>
    <property type="match status" value="1"/>
</dbReference>
<sequence>MKTKRLLRRTRVPRSRTRRILTSLPRLLSQCNNHHRVSRQLYRRPYQPRKAVIPVPPTDIEMELVEEELSKDMAKSEQIQNDGNLVQQRDVCVEQCLDKIRPICEMIIEKIDEAERTSEDERDEEALVREVRQLIEDGGSILQKAKGIIKSLDTDGRIAANANEVTGNFVDLIHAFFPKPVSPLRFTEDCVLPWTGHIPAAMVWSKKNGIDDEGHMFKLRNGPESVG</sequence>
<name>A0AAE0IQL3_9PEZI</name>
<dbReference type="Proteomes" id="UP001283341">
    <property type="component" value="Unassembled WGS sequence"/>
</dbReference>
<protein>
    <recommendedName>
        <fullName evidence="2">DUF6987 domain-containing protein</fullName>
    </recommendedName>
</protein>
<gene>
    <name evidence="3" type="ORF">B0H66DRAFT_14504</name>
</gene>
<proteinExistence type="predicted"/>
<evidence type="ECO:0000313" key="3">
    <source>
        <dbReference type="EMBL" id="KAK3329142.1"/>
    </source>
</evidence>
<reference evidence="3" key="1">
    <citation type="journal article" date="2023" name="Mol. Phylogenet. Evol.">
        <title>Genome-scale phylogeny and comparative genomics of the fungal order Sordariales.</title>
        <authorList>
            <person name="Hensen N."/>
            <person name="Bonometti L."/>
            <person name="Westerberg I."/>
            <person name="Brannstrom I.O."/>
            <person name="Guillou S."/>
            <person name="Cros-Aarteil S."/>
            <person name="Calhoun S."/>
            <person name="Haridas S."/>
            <person name="Kuo A."/>
            <person name="Mondo S."/>
            <person name="Pangilinan J."/>
            <person name="Riley R."/>
            <person name="LaButti K."/>
            <person name="Andreopoulos B."/>
            <person name="Lipzen A."/>
            <person name="Chen C."/>
            <person name="Yan M."/>
            <person name="Daum C."/>
            <person name="Ng V."/>
            <person name="Clum A."/>
            <person name="Steindorff A."/>
            <person name="Ohm R.A."/>
            <person name="Martin F."/>
            <person name="Silar P."/>
            <person name="Natvig D.O."/>
            <person name="Lalanne C."/>
            <person name="Gautier V."/>
            <person name="Ament-Velasquez S.L."/>
            <person name="Kruys A."/>
            <person name="Hutchinson M.I."/>
            <person name="Powell A.J."/>
            <person name="Barry K."/>
            <person name="Miller A.N."/>
            <person name="Grigoriev I.V."/>
            <person name="Debuchy R."/>
            <person name="Gladieux P."/>
            <person name="Hiltunen Thoren M."/>
            <person name="Johannesson H."/>
        </authorList>
    </citation>
    <scope>NUCLEOTIDE SEQUENCE</scope>
    <source>
        <strain evidence="3">CBS 118394</strain>
    </source>
</reference>
<dbReference type="Pfam" id="PF22485">
    <property type="entry name" value="DUF6987"/>
    <property type="match status" value="1"/>
</dbReference>
<feature type="domain" description="DUF6987" evidence="2">
    <location>
        <begin position="75"/>
        <end position="164"/>
    </location>
</feature>
<evidence type="ECO:0000256" key="1">
    <source>
        <dbReference type="SAM" id="Coils"/>
    </source>
</evidence>